<organism evidence="4 5">
    <name type="scientific">Carboxylicivirga sediminis</name>
    <dbReference type="NCBI Taxonomy" id="2006564"/>
    <lineage>
        <taxon>Bacteria</taxon>
        <taxon>Pseudomonadati</taxon>
        <taxon>Bacteroidota</taxon>
        <taxon>Bacteroidia</taxon>
        <taxon>Marinilabiliales</taxon>
        <taxon>Marinilabiliaceae</taxon>
        <taxon>Carboxylicivirga</taxon>
    </lineage>
</organism>
<sequence>MKQHYNIKWLTEKIESGDSLKYLYFWGHTKKQDQEVGNFCFSQWYESSFEINGLTYKTTEHWMMAQKALLFGNKEIFEQIIDCEKPGEAKELGRQVIGFDEITWKENRFNIVRIGNIHKFNQNRDLGEYLLKTGNRILVEASPVDTIWGIGLTKDSKDIDNIYAWRGLNLLGFALMETRDFLSEFGFFSELTNGLIAPWLKFPDIEYNDMFWRMGKGEQFMTEFAKSYHNLTEKEQTIFKLTNPEPYNWKGFYD</sequence>
<feature type="domain" description="NADAR" evidence="3">
    <location>
        <begin position="24"/>
        <end position="182"/>
    </location>
</feature>
<protein>
    <submittedName>
        <fullName evidence="4">NADAR family protein</fullName>
    </submittedName>
</protein>
<dbReference type="RefSeq" id="WP_212193202.1">
    <property type="nucleotide sequence ID" value="NZ_JAGTAR010000053.1"/>
</dbReference>
<gene>
    <name evidence="4" type="ORF">KDU71_21585</name>
</gene>
<dbReference type="CDD" id="cd15457">
    <property type="entry name" value="NADAR"/>
    <property type="match status" value="1"/>
</dbReference>
<keyword evidence="5" id="KW-1185">Reference proteome</keyword>
<dbReference type="InterPro" id="IPR037238">
    <property type="entry name" value="YbiA-like_sf"/>
</dbReference>
<dbReference type="EMBL" id="JAGTAR010000053">
    <property type="protein sequence ID" value="MBR8538178.1"/>
    <property type="molecule type" value="Genomic_DNA"/>
</dbReference>
<dbReference type="AlphaFoldDB" id="A0A941FAG1"/>
<dbReference type="NCBIfam" id="TIGR02464">
    <property type="entry name" value="ribofla_fusion"/>
    <property type="match status" value="1"/>
</dbReference>
<name>A0A941FAG1_9BACT</name>
<reference evidence="4" key="1">
    <citation type="journal article" date="2018" name="Int. J. Syst. Evol. Microbiol.">
        <title>Carboxylicivirga sediminis sp. nov., isolated from coastal sediment.</title>
        <authorList>
            <person name="Wang F.Q."/>
            <person name="Ren L.H."/>
            <person name="Zou R.J."/>
            <person name="Sun Y.Z."/>
            <person name="Liu X.J."/>
            <person name="Jiang F."/>
            <person name="Liu L.J."/>
        </authorList>
    </citation>
    <scope>NUCLEOTIDE SEQUENCE</scope>
    <source>
        <strain evidence="4">JR1</strain>
    </source>
</reference>
<dbReference type="SUPFAM" id="SSF143990">
    <property type="entry name" value="YbiA-like"/>
    <property type="match status" value="1"/>
</dbReference>
<dbReference type="Pfam" id="PF08719">
    <property type="entry name" value="NADAR"/>
    <property type="match status" value="1"/>
</dbReference>
<accession>A0A941FAG1</accession>
<dbReference type="InterPro" id="IPR012816">
    <property type="entry name" value="NADAR"/>
</dbReference>
<comment type="caution">
    <text evidence="4">The sequence shown here is derived from an EMBL/GenBank/DDBJ whole genome shotgun (WGS) entry which is preliminary data.</text>
</comment>
<comment type="catalytic activity">
    <reaction evidence="1">
        <text>5-amino-6-(5-phospho-D-ribosylamino)uracil + H2O = 5,6-diaminouracil + D-ribose 5-phosphate</text>
        <dbReference type="Rhea" id="RHEA:55020"/>
        <dbReference type="ChEBI" id="CHEBI:15377"/>
        <dbReference type="ChEBI" id="CHEBI:46252"/>
        <dbReference type="ChEBI" id="CHEBI:58453"/>
        <dbReference type="ChEBI" id="CHEBI:78346"/>
    </reaction>
</comment>
<proteinExistence type="predicted"/>
<evidence type="ECO:0000313" key="4">
    <source>
        <dbReference type="EMBL" id="MBR8538178.1"/>
    </source>
</evidence>
<comment type="catalytic activity">
    <reaction evidence="2">
        <text>2,5-diamino-6-hydroxy-4-(5-phosphoribosylamino)-pyrimidine + H2O = 2,5,6-triamino-4-hydroxypyrimidine + D-ribose 5-phosphate</text>
        <dbReference type="Rhea" id="RHEA:23436"/>
        <dbReference type="ChEBI" id="CHEBI:15377"/>
        <dbReference type="ChEBI" id="CHEBI:58614"/>
        <dbReference type="ChEBI" id="CHEBI:78346"/>
        <dbReference type="ChEBI" id="CHEBI:137796"/>
    </reaction>
</comment>
<evidence type="ECO:0000256" key="2">
    <source>
        <dbReference type="ARBA" id="ARBA00000751"/>
    </source>
</evidence>
<dbReference type="Gene3D" id="1.10.357.40">
    <property type="entry name" value="YbiA-like"/>
    <property type="match status" value="1"/>
</dbReference>
<evidence type="ECO:0000259" key="3">
    <source>
        <dbReference type="Pfam" id="PF08719"/>
    </source>
</evidence>
<reference evidence="4" key="2">
    <citation type="submission" date="2021-04" db="EMBL/GenBank/DDBJ databases">
        <authorList>
            <person name="Zhang T."/>
            <person name="Zhang Y."/>
            <person name="Lu D."/>
            <person name="Zuo D."/>
            <person name="Du Z."/>
        </authorList>
    </citation>
    <scope>NUCLEOTIDE SEQUENCE</scope>
    <source>
        <strain evidence="4">JR1</strain>
    </source>
</reference>
<dbReference type="Proteomes" id="UP000679220">
    <property type="component" value="Unassembled WGS sequence"/>
</dbReference>
<evidence type="ECO:0000313" key="5">
    <source>
        <dbReference type="Proteomes" id="UP000679220"/>
    </source>
</evidence>
<evidence type="ECO:0000256" key="1">
    <source>
        <dbReference type="ARBA" id="ARBA00000022"/>
    </source>
</evidence>